<gene>
    <name evidence="6" type="ORF">HP550_01280</name>
</gene>
<keyword evidence="7" id="KW-1185">Reference proteome</keyword>
<dbReference type="PANTHER" id="PTHR47359:SF3">
    <property type="entry name" value="NLP_P60 DOMAIN-CONTAINING PROTEIN-RELATED"/>
    <property type="match status" value="1"/>
</dbReference>
<keyword evidence="3" id="KW-0378">Hydrolase</keyword>
<keyword evidence="4" id="KW-0788">Thiol protease</keyword>
<dbReference type="AlphaFoldDB" id="A0A7Y5ZXG5"/>
<evidence type="ECO:0000259" key="5">
    <source>
        <dbReference type="PROSITE" id="PS51935"/>
    </source>
</evidence>
<dbReference type="PROSITE" id="PS51935">
    <property type="entry name" value="NLPC_P60"/>
    <property type="match status" value="1"/>
</dbReference>
<evidence type="ECO:0000256" key="1">
    <source>
        <dbReference type="ARBA" id="ARBA00007074"/>
    </source>
</evidence>
<evidence type="ECO:0000313" key="7">
    <source>
        <dbReference type="Proteomes" id="UP000565724"/>
    </source>
</evidence>
<dbReference type="GO" id="GO:0006508">
    <property type="term" value="P:proteolysis"/>
    <property type="evidence" value="ECO:0007669"/>
    <property type="project" value="UniProtKB-KW"/>
</dbReference>
<sequence length="212" mass="20994">MTAGIAAVQTRIGELRQLVEKPAITAKASTPTTGVSFEAALTAAGAPRTSPPSPGSPTGQDLVAAASTYLGVPYVWGGESLDEGGLDCSGLVQRALADLGVTDVPRVARQQMTLGTAVPSLDQALPGDLVVFGGGSHIGIYVGDGKMIDAPKPGKAVVVRDVYTEPTAIRRILPQAGAAAAAATDVGATVAAAQRAALEALVGLNATAGAAA</sequence>
<dbReference type="Pfam" id="PF00877">
    <property type="entry name" value="NLPC_P60"/>
    <property type="match status" value="1"/>
</dbReference>
<evidence type="ECO:0000256" key="2">
    <source>
        <dbReference type="ARBA" id="ARBA00022670"/>
    </source>
</evidence>
<comment type="caution">
    <text evidence="6">The sequence shown here is derived from an EMBL/GenBank/DDBJ whole genome shotgun (WGS) entry which is preliminary data.</text>
</comment>
<dbReference type="SUPFAM" id="SSF54001">
    <property type="entry name" value="Cysteine proteinases"/>
    <property type="match status" value="1"/>
</dbReference>
<dbReference type="Proteomes" id="UP000565724">
    <property type="component" value="Unassembled WGS sequence"/>
</dbReference>
<proteinExistence type="inferred from homology"/>
<evidence type="ECO:0000256" key="4">
    <source>
        <dbReference type="ARBA" id="ARBA00022807"/>
    </source>
</evidence>
<dbReference type="InterPro" id="IPR038765">
    <property type="entry name" value="Papain-like_cys_pep_sf"/>
</dbReference>
<evidence type="ECO:0000313" key="6">
    <source>
        <dbReference type="EMBL" id="NUU15882.1"/>
    </source>
</evidence>
<keyword evidence="2" id="KW-0645">Protease</keyword>
<protein>
    <submittedName>
        <fullName evidence="6">C40 family peptidase</fullName>
    </submittedName>
</protein>
<dbReference type="RefSeq" id="WP_175345792.1">
    <property type="nucleotide sequence ID" value="NZ_JABMCI010000036.1"/>
</dbReference>
<dbReference type="InterPro" id="IPR051794">
    <property type="entry name" value="PG_Endopeptidase_C40"/>
</dbReference>
<reference evidence="6 7" key="1">
    <citation type="submission" date="2020-05" db="EMBL/GenBank/DDBJ databases">
        <title>Genome Sequencing of Type Strains.</title>
        <authorList>
            <person name="Lemaire J.F."/>
            <person name="Inderbitzin P."/>
            <person name="Gregorio O.A."/>
            <person name="Collins S.B."/>
            <person name="Wespe N."/>
            <person name="Knight-Connoni V."/>
        </authorList>
    </citation>
    <scope>NUCLEOTIDE SEQUENCE [LARGE SCALE GENOMIC DNA]</scope>
    <source>
        <strain evidence="6 7">ATCC 25174</strain>
    </source>
</reference>
<accession>A0A7Y5ZXG5</accession>
<feature type="domain" description="NlpC/P60" evidence="5">
    <location>
        <begin position="56"/>
        <end position="180"/>
    </location>
</feature>
<dbReference type="Gene3D" id="3.90.1720.10">
    <property type="entry name" value="endopeptidase domain like (from Nostoc punctiforme)"/>
    <property type="match status" value="1"/>
</dbReference>
<dbReference type="EMBL" id="JABMCI010000036">
    <property type="protein sequence ID" value="NUU15882.1"/>
    <property type="molecule type" value="Genomic_DNA"/>
</dbReference>
<organism evidence="6 7">
    <name type="scientific">Cellulomonas humilata</name>
    <dbReference type="NCBI Taxonomy" id="144055"/>
    <lineage>
        <taxon>Bacteria</taxon>
        <taxon>Bacillati</taxon>
        <taxon>Actinomycetota</taxon>
        <taxon>Actinomycetes</taxon>
        <taxon>Micrococcales</taxon>
        <taxon>Cellulomonadaceae</taxon>
        <taxon>Cellulomonas</taxon>
    </lineage>
</organism>
<dbReference type="GO" id="GO:0008234">
    <property type="term" value="F:cysteine-type peptidase activity"/>
    <property type="evidence" value="ECO:0007669"/>
    <property type="project" value="UniProtKB-KW"/>
</dbReference>
<dbReference type="InterPro" id="IPR000064">
    <property type="entry name" value="NLP_P60_dom"/>
</dbReference>
<name>A0A7Y5ZXG5_9CELL</name>
<dbReference type="PANTHER" id="PTHR47359">
    <property type="entry name" value="PEPTIDOGLYCAN DL-ENDOPEPTIDASE CWLO"/>
    <property type="match status" value="1"/>
</dbReference>
<comment type="similarity">
    <text evidence="1">Belongs to the peptidase C40 family.</text>
</comment>
<evidence type="ECO:0000256" key="3">
    <source>
        <dbReference type="ARBA" id="ARBA00022801"/>
    </source>
</evidence>